<gene>
    <name evidence="2" type="ORF">RRG08_003313</name>
</gene>
<feature type="region of interest" description="Disordered" evidence="1">
    <location>
        <begin position="51"/>
        <end position="82"/>
    </location>
</feature>
<organism evidence="2 3">
    <name type="scientific">Elysia crispata</name>
    <name type="common">lettuce slug</name>
    <dbReference type="NCBI Taxonomy" id="231223"/>
    <lineage>
        <taxon>Eukaryota</taxon>
        <taxon>Metazoa</taxon>
        <taxon>Spiralia</taxon>
        <taxon>Lophotrochozoa</taxon>
        <taxon>Mollusca</taxon>
        <taxon>Gastropoda</taxon>
        <taxon>Heterobranchia</taxon>
        <taxon>Euthyneura</taxon>
        <taxon>Panpulmonata</taxon>
        <taxon>Sacoglossa</taxon>
        <taxon>Placobranchoidea</taxon>
        <taxon>Plakobranchidae</taxon>
        <taxon>Elysia</taxon>
    </lineage>
</organism>
<reference evidence="2" key="1">
    <citation type="journal article" date="2023" name="G3 (Bethesda)">
        <title>A reference genome for the long-term kleptoplast-retaining sea slug Elysia crispata morphotype clarki.</title>
        <authorList>
            <person name="Eastman K.E."/>
            <person name="Pendleton A.L."/>
            <person name="Shaikh M.A."/>
            <person name="Suttiyut T."/>
            <person name="Ogas R."/>
            <person name="Tomko P."/>
            <person name="Gavelis G."/>
            <person name="Widhalm J.R."/>
            <person name="Wisecaver J.H."/>
        </authorList>
    </citation>
    <scope>NUCLEOTIDE SEQUENCE</scope>
    <source>
        <strain evidence="2">ECLA1</strain>
    </source>
</reference>
<evidence type="ECO:0000256" key="1">
    <source>
        <dbReference type="SAM" id="MobiDB-lite"/>
    </source>
</evidence>
<protein>
    <submittedName>
        <fullName evidence="2">Uncharacterized protein</fullName>
    </submittedName>
</protein>
<sequence>MVTPAETPDPFPQLRAEASRASLVMPPSKGGSLCFAKCQTPVKGYILGSTLTTPSKERANPPKPSQNPPGGIGQSPGASPIQFIDPQLMNWRSLLQVDGEATLA</sequence>
<accession>A0AAE1DKW9</accession>
<evidence type="ECO:0000313" key="2">
    <source>
        <dbReference type="EMBL" id="KAK3774421.1"/>
    </source>
</evidence>
<dbReference type="AlphaFoldDB" id="A0AAE1DKW9"/>
<name>A0AAE1DKW9_9GAST</name>
<evidence type="ECO:0000313" key="3">
    <source>
        <dbReference type="Proteomes" id="UP001283361"/>
    </source>
</evidence>
<dbReference type="Proteomes" id="UP001283361">
    <property type="component" value="Unassembled WGS sequence"/>
</dbReference>
<keyword evidence="3" id="KW-1185">Reference proteome</keyword>
<comment type="caution">
    <text evidence="2">The sequence shown here is derived from an EMBL/GenBank/DDBJ whole genome shotgun (WGS) entry which is preliminary data.</text>
</comment>
<proteinExistence type="predicted"/>
<dbReference type="EMBL" id="JAWDGP010003417">
    <property type="protein sequence ID" value="KAK3774421.1"/>
    <property type="molecule type" value="Genomic_DNA"/>
</dbReference>